<keyword evidence="4" id="KW-0067">ATP-binding</keyword>
<evidence type="ECO:0000256" key="5">
    <source>
        <dbReference type="ARBA" id="ARBA00023212"/>
    </source>
</evidence>
<dbReference type="InterPro" id="IPR043129">
    <property type="entry name" value="ATPase_NBD"/>
</dbReference>
<dbReference type="GO" id="GO:0005524">
    <property type="term" value="F:ATP binding"/>
    <property type="evidence" value="ECO:0007669"/>
    <property type="project" value="UniProtKB-KW"/>
</dbReference>
<comment type="similarity">
    <text evidence="6">Belongs to the actin family.</text>
</comment>
<dbReference type="CDD" id="cd13397">
    <property type="entry name" value="ASKHA_NBD_actin_Arp-T1-3"/>
    <property type="match status" value="1"/>
</dbReference>
<name>A0A4W3ID85_CALMI</name>
<dbReference type="InParanoid" id="A0A4W3ID85"/>
<keyword evidence="5" id="KW-0206">Cytoskeleton</keyword>
<evidence type="ECO:0000256" key="4">
    <source>
        <dbReference type="ARBA" id="ARBA00022840"/>
    </source>
</evidence>
<dbReference type="InterPro" id="IPR004001">
    <property type="entry name" value="Actin_CS"/>
</dbReference>
<dbReference type="GeneTree" id="ENSGT00940000167032"/>
<evidence type="ECO:0000256" key="6">
    <source>
        <dbReference type="RuleBase" id="RU000487"/>
    </source>
</evidence>
<dbReference type="PROSITE" id="PS01132">
    <property type="entry name" value="ACTINS_ACT_LIKE"/>
    <property type="match status" value="1"/>
</dbReference>
<protein>
    <submittedName>
        <fullName evidence="7">Uncharacterized protein</fullName>
    </submittedName>
</protein>
<gene>
    <name evidence="7" type="primary">LOC103180967</name>
</gene>
<reference evidence="7" key="5">
    <citation type="submission" date="2025-09" db="UniProtKB">
        <authorList>
            <consortium name="Ensembl"/>
        </authorList>
    </citation>
    <scope>IDENTIFICATION</scope>
</reference>
<evidence type="ECO:0000313" key="8">
    <source>
        <dbReference type="Proteomes" id="UP000314986"/>
    </source>
</evidence>
<sequence>FCEALWDTAVVIDNGSGLIKSGISGDKEPRSIFTNVIGKPRQKALIIGAGQKDFYIGEEAQAKRGVLSIKYPVEHGIVTSWDDMEKIWRYVYDNDLKIKSNERPALMTEAPLNPLTNREKMCQILFEGFELPAMYVAIQAVLALYASGRTSGCVMDSGDGVTHTVPIYEGYCLPHAVLRLELGGRDLTEYLVRILTESGVSFVSTAEKEIVRDIKEKLCYVAVDLQAEMCKKPCDVEKDYKLPDGQVIKIQNQRFRCPETLFIPANIGIEAPGIDKLCFNTIMKCDIDLRRELYANIILAGGSSMFPCLDERMLKEMTKMVPTGTPIKVCAPSERKYSVWMGGSILSSLSAFQQMWILACEYKEVGANIVHRKCF</sequence>
<dbReference type="SUPFAM" id="SSF53067">
    <property type="entry name" value="Actin-like ATPase domain"/>
    <property type="match status" value="2"/>
</dbReference>
<dbReference type="OMA" id="WEDMEIM"/>
<dbReference type="AlphaFoldDB" id="A0A4W3ID85"/>
<organism evidence="7 8">
    <name type="scientific">Callorhinchus milii</name>
    <name type="common">Ghost shark</name>
    <dbReference type="NCBI Taxonomy" id="7868"/>
    <lineage>
        <taxon>Eukaryota</taxon>
        <taxon>Metazoa</taxon>
        <taxon>Chordata</taxon>
        <taxon>Craniata</taxon>
        <taxon>Vertebrata</taxon>
        <taxon>Chondrichthyes</taxon>
        <taxon>Holocephali</taxon>
        <taxon>Chimaeriformes</taxon>
        <taxon>Callorhinchidae</taxon>
        <taxon>Callorhinchus</taxon>
    </lineage>
</organism>
<comment type="subcellular location">
    <subcellularLocation>
        <location evidence="1">Cytoplasm</location>
        <location evidence="1">Cytoskeleton</location>
    </subcellularLocation>
</comment>
<evidence type="ECO:0000256" key="1">
    <source>
        <dbReference type="ARBA" id="ARBA00004245"/>
    </source>
</evidence>
<dbReference type="Proteomes" id="UP000314986">
    <property type="component" value="Unassembled WGS sequence"/>
</dbReference>
<keyword evidence="2" id="KW-0963">Cytoplasm</keyword>
<dbReference type="FunFam" id="3.90.640.10:FF:000047">
    <property type="entry name" value="Actin, alpha skeletal muscle"/>
    <property type="match status" value="1"/>
</dbReference>
<evidence type="ECO:0000256" key="2">
    <source>
        <dbReference type="ARBA" id="ARBA00022490"/>
    </source>
</evidence>
<dbReference type="GO" id="GO:0005856">
    <property type="term" value="C:cytoskeleton"/>
    <property type="evidence" value="ECO:0007669"/>
    <property type="project" value="UniProtKB-SubCell"/>
</dbReference>
<dbReference type="PANTHER" id="PTHR11937">
    <property type="entry name" value="ACTIN"/>
    <property type="match status" value="1"/>
</dbReference>
<dbReference type="PRINTS" id="PR00190">
    <property type="entry name" value="ACTIN"/>
</dbReference>
<dbReference type="FunFam" id="3.30.420.40:FF:000148">
    <property type="entry name" value="Actin, alpha skeletal muscle"/>
    <property type="match status" value="1"/>
</dbReference>
<dbReference type="InterPro" id="IPR020902">
    <property type="entry name" value="Actin/actin-like_CS"/>
</dbReference>
<keyword evidence="3" id="KW-0547">Nucleotide-binding</keyword>
<proteinExistence type="inferred from homology"/>
<dbReference type="Pfam" id="PF00022">
    <property type="entry name" value="Actin"/>
    <property type="match status" value="1"/>
</dbReference>
<keyword evidence="8" id="KW-1185">Reference proteome</keyword>
<evidence type="ECO:0000313" key="7">
    <source>
        <dbReference type="Ensembl" id="ENSCMIP00000018814.1"/>
    </source>
</evidence>
<dbReference type="Gene3D" id="3.30.420.40">
    <property type="match status" value="2"/>
</dbReference>
<reference evidence="8" key="1">
    <citation type="journal article" date="2006" name="Science">
        <title>Ancient noncoding elements conserved in the human genome.</title>
        <authorList>
            <person name="Venkatesh B."/>
            <person name="Kirkness E.F."/>
            <person name="Loh Y.H."/>
            <person name="Halpern A.L."/>
            <person name="Lee A.P."/>
            <person name="Johnson J."/>
            <person name="Dandona N."/>
            <person name="Viswanathan L.D."/>
            <person name="Tay A."/>
            <person name="Venter J.C."/>
            <person name="Strausberg R.L."/>
            <person name="Brenner S."/>
        </authorList>
    </citation>
    <scope>NUCLEOTIDE SEQUENCE [LARGE SCALE GENOMIC DNA]</scope>
</reference>
<evidence type="ECO:0000256" key="3">
    <source>
        <dbReference type="ARBA" id="ARBA00022741"/>
    </source>
</evidence>
<reference evidence="7" key="4">
    <citation type="submission" date="2025-08" db="UniProtKB">
        <authorList>
            <consortium name="Ensembl"/>
        </authorList>
    </citation>
    <scope>IDENTIFICATION</scope>
</reference>
<dbReference type="PROSITE" id="PS00406">
    <property type="entry name" value="ACTINS_1"/>
    <property type="match status" value="1"/>
</dbReference>
<dbReference type="InterPro" id="IPR004000">
    <property type="entry name" value="Actin"/>
</dbReference>
<dbReference type="Gene3D" id="3.90.640.10">
    <property type="entry name" value="Actin, Chain A, domain 4"/>
    <property type="match status" value="1"/>
</dbReference>
<reference evidence="8" key="3">
    <citation type="journal article" date="2014" name="Nature">
        <title>Elephant shark genome provides unique insights into gnathostome evolution.</title>
        <authorList>
            <consortium name="International Elephant Shark Genome Sequencing Consortium"/>
            <person name="Venkatesh B."/>
            <person name="Lee A.P."/>
            <person name="Ravi V."/>
            <person name="Maurya A.K."/>
            <person name="Lian M.M."/>
            <person name="Swann J.B."/>
            <person name="Ohta Y."/>
            <person name="Flajnik M.F."/>
            <person name="Sutoh Y."/>
            <person name="Kasahara M."/>
            <person name="Hoon S."/>
            <person name="Gangu V."/>
            <person name="Roy S.W."/>
            <person name="Irimia M."/>
            <person name="Korzh V."/>
            <person name="Kondrychyn I."/>
            <person name="Lim Z.W."/>
            <person name="Tay B.H."/>
            <person name="Tohari S."/>
            <person name="Kong K.W."/>
            <person name="Ho S."/>
            <person name="Lorente-Galdos B."/>
            <person name="Quilez J."/>
            <person name="Marques-Bonet T."/>
            <person name="Raney B.J."/>
            <person name="Ingham P.W."/>
            <person name="Tay A."/>
            <person name="Hillier L.W."/>
            <person name="Minx P."/>
            <person name="Boehm T."/>
            <person name="Wilson R.K."/>
            <person name="Brenner S."/>
            <person name="Warren W.C."/>
        </authorList>
    </citation>
    <scope>NUCLEOTIDE SEQUENCE [LARGE SCALE GENOMIC DNA]</scope>
</reference>
<dbReference type="SMART" id="SM00268">
    <property type="entry name" value="ACTIN"/>
    <property type="match status" value="1"/>
</dbReference>
<dbReference type="Ensembl" id="ENSCMIT00000019168.1">
    <property type="protein sequence ID" value="ENSCMIP00000018814.1"/>
    <property type="gene ID" value="ENSCMIG00000008816.1"/>
</dbReference>
<reference evidence="8" key="2">
    <citation type="journal article" date="2007" name="PLoS Biol.">
        <title>Survey sequencing and comparative analysis of the elephant shark (Callorhinchus milii) genome.</title>
        <authorList>
            <person name="Venkatesh B."/>
            <person name="Kirkness E.F."/>
            <person name="Loh Y.H."/>
            <person name="Halpern A.L."/>
            <person name="Lee A.P."/>
            <person name="Johnson J."/>
            <person name="Dandona N."/>
            <person name="Viswanathan L.D."/>
            <person name="Tay A."/>
            <person name="Venter J.C."/>
            <person name="Strausberg R.L."/>
            <person name="Brenner S."/>
        </authorList>
    </citation>
    <scope>NUCLEOTIDE SEQUENCE [LARGE SCALE GENOMIC DNA]</scope>
</reference>
<accession>A0A4W3ID85</accession>
<dbReference type="STRING" id="7868.ENSCMIP00000018814"/>